<dbReference type="EMBL" id="JAHWZY010000019">
    <property type="protein sequence ID" value="MEZ3180746.1"/>
    <property type="molecule type" value="Genomic_DNA"/>
</dbReference>
<protein>
    <recommendedName>
        <fullName evidence="3">Secreted protein</fullName>
    </recommendedName>
</protein>
<evidence type="ECO:0000313" key="1">
    <source>
        <dbReference type="EMBL" id="MEZ3180746.1"/>
    </source>
</evidence>
<comment type="caution">
    <text evidence="1">The sequence shown here is derived from an EMBL/GenBank/DDBJ whole genome shotgun (WGS) entry which is preliminary data.</text>
</comment>
<evidence type="ECO:0000313" key="2">
    <source>
        <dbReference type="Proteomes" id="UP001567537"/>
    </source>
</evidence>
<evidence type="ECO:0008006" key="3">
    <source>
        <dbReference type="Google" id="ProtNLM"/>
    </source>
</evidence>
<dbReference type="RefSeq" id="WP_371239604.1">
    <property type="nucleotide sequence ID" value="NZ_JAHWZY010000019.1"/>
</dbReference>
<organism evidence="1 2">
    <name type="scientific">Streptomyces pimonensis</name>
    <dbReference type="NCBI Taxonomy" id="2860288"/>
    <lineage>
        <taxon>Bacteria</taxon>
        <taxon>Bacillati</taxon>
        <taxon>Actinomycetota</taxon>
        <taxon>Actinomycetes</taxon>
        <taxon>Kitasatosporales</taxon>
        <taxon>Streptomycetaceae</taxon>
        <taxon>Streptomyces</taxon>
    </lineage>
</organism>
<reference evidence="1 2" key="1">
    <citation type="journal article" date="2021" name="Res Sq">
        <title>Streptomyces Pimoensis sp. nov., Isolated From the Taklimakan Desert in Xinjiang, China.</title>
        <authorList>
            <person name="Zhang P."/>
            <person name="Luo X."/>
            <person name="Luo X."/>
            <person name="Liu Z."/>
            <person name="Xia Z."/>
            <person name="Wan C."/>
            <person name="zhang L."/>
        </authorList>
    </citation>
    <scope>NUCLEOTIDE SEQUENCE [LARGE SCALE GENOMIC DNA]</scope>
    <source>
        <strain evidence="1 2">TRM75549</strain>
    </source>
</reference>
<proteinExistence type="predicted"/>
<dbReference type="Proteomes" id="UP001567537">
    <property type="component" value="Unassembled WGS sequence"/>
</dbReference>
<accession>A0ABV4J548</accession>
<keyword evidence="2" id="KW-1185">Reference proteome</keyword>
<name>A0ABV4J548_9ACTN</name>
<sequence length="52" mass="5941">MIVSCVALAVSVSALVYVLWSGRVTRRMQRQAEVYWYLAAARAGRRRRRAGE</sequence>
<gene>
    <name evidence="1" type="ORF">KYY02_19260</name>
</gene>